<organism evidence="1">
    <name type="scientific">Rhizophora mucronata</name>
    <name type="common">Asiatic mangrove</name>
    <dbReference type="NCBI Taxonomy" id="61149"/>
    <lineage>
        <taxon>Eukaryota</taxon>
        <taxon>Viridiplantae</taxon>
        <taxon>Streptophyta</taxon>
        <taxon>Embryophyta</taxon>
        <taxon>Tracheophyta</taxon>
        <taxon>Spermatophyta</taxon>
        <taxon>Magnoliopsida</taxon>
        <taxon>eudicotyledons</taxon>
        <taxon>Gunneridae</taxon>
        <taxon>Pentapetalae</taxon>
        <taxon>rosids</taxon>
        <taxon>fabids</taxon>
        <taxon>Malpighiales</taxon>
        <taxon>Rhizophoraceae</taxon>
        <taxon>Rhizophora</taxon>
    </lineage>
</organism>
<dbReference type="EMBL" id="GGEC01058065">
    <property type="protein sequence ID" value="MBX38549.1"/>
    <property type="molecule type" value="Transcribed_RNA"/>
</dbReference>
<dbReference type="AlphaFoldDB" id="A0A2P2N7S7"/>
<protein>
    <submittedName>
        <fullName evidence="1">Uncharacterized protein</fullName>
    </submittedName>
</protein>
<reference evidence="1" key="1">
    <citation type="submission" date="2018-02" db="EMBL/GenBank/DDBJ databases">
        <title>Rhizophora mucronata_Transcriptome.</title>
        <authorList>
            <person name="Meera S.P."/>
            <person name="Sreeshan A."/>
            <person name="Augustine A."/>
        </authorList>
    </citation>
    <scope>NUCLEOTIDE SEQUENCE</scope>
    <source>
        <tissue evidence="1">Leaf</tissue>
    </source>
</reference>
<proteinExistence type="predicted"/>
<sequence length="66" mass="6876">MAPMWVISTLDFKASTTAHPMVEQCRAQCCSVHPIPLAVQVSIATSSTHGAGSICTTVEGSMSTLP</sequence>
<evidence type="ECO:0000313" key="1">
    <source>
        <dbReference type="EMBL" id="MBX38549.1"/>
    </source>
</evidence>
<name>A0A2P2N7S7_RHIMU</name>
<accession>A0A2P2N7S7</accession>